<accession>A0A5C3NMG9</accession>
<protein>
    <recommendedName>
        <fullName evidence="1">Tc1-like transposase DDE domain-containing protein</fullName>
    </recommendedName>
</protein>
<dbReference type="InParanoid" id="A0A5C3NMG9"/>
<dbReference type="GO" id="GO:0003676">
    <property type="term" value="F:nucleic acid binding"/>
    <property type="evidence" value="ECO:0007669"/>
    <property type="project" value="InterPro"/>
</dbReference>
<dbReference type="Pfam" id="PF13358">
    <property type="entry name" value="DDE_3"/>
    <property type="match status" value="1"/>
</dbReference>
<evidence type="ECO:0000313" key="2">
    <source>
        <dbReference type="EMBL" id="TFK78415.1"/>
    </source>
</evidence>
<dbReference type="AlphaFoldDB" id="A0A5C3NMG9"/>
<dbReference type="InterPro" id="IPR038717">
    <property type="entry name" value="Tc1-like_DDE_dom"/>
</dbReference>
<reference evidence="2 3" key="1">
    <citation type="journal article" date="2019" name="Nat. Ecol. Evol.">
        <title>Megaphylogeny resolves global patterns of mushroom evolution.</title>
        <authorList>
            <person name="Varga T."/>
            <person name="Krizsan K."/>
            <person name="Foldi C."/>
            <person name="Dima B."/>
            <person name="Sanchez-Garcia M."/>
            <person name="Sanchez-Ramirez S."/>
            <person name="Szollosi G.J."/>
            <person name="Szarkandi J.G."/>
            <person name="Papp V."/>
            <person name="Albert L."/>
            <person name="Andreopoulos W."/>
            <person name="Angelini C."/>
            <person name="Antonin V."/>
            <person name="Barry K.W."/>
            <person name="Bougher N.L."/>
            <person name="Buchanan P."/>
            <person name="Buyck B."/>
            <person name="Bense V."/>
            <person name="Catcheside P."/>
            <person name="Chovatia M."/>
            <person name="Cooper J."/>
            <person name="Damon W."/>
            <person name="Desjardin D."/>
            <person name="Finy P."/>
            <person name="Geml J."/>
            <person name="Haridas S."/>
            <person name="Hughes K."/>
            <person name="Justo A."/>
            <person name="Karasinski D."/>
            <person name="Kautmanova I."/>
            <person name="Kiss B."/>
            <person name="Kocsube S."/>
            <person name="Kotiranta H."/>
            <person name="LaButti K.M."/>
            <person name="Lechner B.E."/>
            <person name="Liimatainen K."/>
            <person name="Lipzen A."/>
            <person name="Lukacs Z."/>
            <person name="Mihaltcheva S."/>
            <person name="Morgado L.N."/>
            <person name="Niskanen T."/>
            <person name="Noordeloos M.E."/>
            <person name="Ohm R.A."/>
            <person name="Ortiz-Santana B."/>
            <person name="Ovrebo C."/>
            <person name="Racz N."/>
            <person name="Riley R."/>
            <person name="Savchenko A."/>
            <person name="Shiryaev A."/>
            <person name="Soop K."/>
            <person name="Spirin V."/>
            <person name="Szebenyi C."/>
            <person name="Tomsovsky M."/>
            <person name="Tulloss R.E."/>
            <person name="Uehling J."/>
            <person name="Grigoriev I.V."/>
            <person name="Vagvolgyi C."/>
            <person name="Papp T."/>
            <person name="Martin F.M."/>
            <person name="Miettinen O."/>
            <person name="Hibbett D.S."/>
            <person name="Nagy L.G."/>
        </authorList>
    </citation>
    <scope>NUCLEOTIDE SEQUENCE [LARGE SCALE GENOMIC DNA]</scope>
    <source>
        <strain evidence="2 3">HHB13444</strain>
    </source>
</reference>
<proteinExistence type="predicted"/>
<dbReference type="STRING" id="1314778.A0A5C3NMG9"/>
<dbReference type="EMBL" id="ML212551">
    <property type="protein sequence ID" value="TFK78415.1"/>
    <property type="molecule type" value="Genomic_DNA"/>
</dbReference>
<dbReference type="Gene3D" id="3.30.420.10">
    <property type="entry name" value="Ribonuclease H-like superfamily/Ribonuclease H"/>
    <property type="match status" value="1"/>
</dbReference>
<evidence type="ECO:0000313" key="3">
    <source>
        <dbReference type="Proteomes" id="UP000308197"/>
    </source>
</evidence>
<gene>
    <name evidence="2" type="ORF">K466DRAFT_459420</name>
</gene>
<name>A0A5C3NMG9_9APHY</name>
<dbReference type="InterPro" id="IPR036397">
    <property type="entry name" value="RNaseH_sf"/>
</dbReference>
<keyword evidence="3" id="KW-1185">Reference proteome</keyword>
<feature type="non-terminal residue" evidence="2">
    <location>
        <position position="65"/>
    </location>
</feature>
<sequence>VLPAISLEGVLYLDILTCSWNAEEFRHYVEALLTVMQPYPMPNSVLIMDNASVHHFDGIRELVEA</sequence>
<feature type="domain" description="Tc1-like transposase DDE" evidence="1">
    <location>
        <begin position="4"/>
        <end position="65"/>
    </location>
</feature>
<feature type="non-terminal residue" evidence="2">
    <location>
        <position position="1"/>
    </location>
</feature>
<organism evidence="2 3">
    <name type="scientific">Polyporus arcularius HHB13444</name>
    <dbReference type="NCBI Taxonomy" id="1314778"/>
    <lineage>
        <taxon>Eukaryota</taxon>
        <taxon>Fungi</taxon>
        <taxon>Dikarya</taxon>
        <taxon>Basidiomycota</taxon>
        <taxon>Agaricomycotina</taxon>
        <taxon>Agaricomycetes</taxon>
        <taxon>Polyporales</taxon>
        <taxon>Polyporaceae</taxon>
        <taxon>Polyporus</taxon>
    </lineage>
</organism>
<evidence type="ECO:0000259" key="1">
    <source>
        <dbReference type="Pfam" id="PF13358"/>
    </source>
</evidence>
<dbReference type="Proteomes" id="UP000308197">
    <property type="component" value="Unassembled WGS sequence"/>
</dbReference>